<comment type="subunit">
    <text evidence="11">Monomer.</text>
</comment>
<evidence type="ECO:0000256" key="10">
    <source>
        <dbReference type="RuleBase" id="RU000532"/>
    </source>
</evidence>
<reference evidence="14 17" key="1">
    <citation type="journal article" date="2013" name="PLoS ONE">
        <title>Predicting the Proteins of Angomonas deanei, Strigomonas culicis and Their Respective Endosymbionts Reveals New Aspects of the Trypanosomatidae Family.</title>
        <authorList>
            <person name="Motta M.C."/>
            <person name="Martins A.C."/>
            <person name="de Souza S.S."/>
            <person name="Catta-Preta C.M."/>
            <person name="Silva R."/>
            <person name="Klein C.C."/>
            <person name="de Almeida L.G."/>
            <person name="de Lima Cunha O."/>
            <person name="Ciapina L.P."/>
            <person name="Brocchi M."/>
            <person name="Colabardini A.C."/>
            <person name="de Araujo Lima B."/>
            <person name="Machado C.R."/>
            <person name="de Almeida Soares C.M."/>
            <person name="Probst C.M."/>
            <person name="de Menezes C.B."/>
            <person name="Thompson C.E."/>
            <person name="Bartholomeu D.C."/>
            <person name="Gradia D.F."/>
            <person name="Pavoni D.P."/>
            <person name="Grisard E.C."/>
            <person name="Fantinatti-Garboggini F."/>
            <person name="Marchini F.K."/>
            <person name="Rodrigues-Luiz G.F."/>
            <person name="Wagner G."/>
            <person name="Goldman G.H."/>
            <person name="Fietto J.L."/>
            <person name="Elias M.C."/>
            <person name="Goldman M.H."/>
            <person name="Sagot M.F."/>
            <person name="Pereira M."/>
            <person name="Stoco P.H."/>
            <person name="de Mendonca-Neto R.P."/>
            <person name="Teixeira S.M."/>
            <person name="Maciel T.E."/>
            <person name="de Oliveira Mendes T.A."/>
            <person name="Urmenyi T.P."/>
            <person name="de Souza W."/>
            <person name="Schenkman S."/>
            <person name="de Vasconcelos A.T."/>
        </authorList>
    </citation>
    <scope>NUCLEOTIDE SEQUENCE [LARGE SCALE GENOMIC DNA]</scope>
</reference>
<feature type="transmembrane region" description="Helical" evidence="12">
    <location>
        <begin position="762"/>
        <end position="781"/>
    </location>
</feature>
<evidence type="ECO:0000256" key="12">
    <source>
        <dbReference type="SAM" id="Phobius"/>
    </source>
</evidence>
<evidence type="ECO:0000256" key="5">
    <source>
        <dbReference type="ARBA" id="ARBA00022679"/>
    </source>
</evidence>
<dbReference type="Pfam" id="PF00162">
    <property type="entry name" value="PGK"/>
    <property type="match status" value="1"/>
</dbReference>
<dbReference type="Pfam" id="PF00027">
    <property type="entry name" value="cNMP_binding"/>
    <property type="match status" value="1"/>
</dbReference>
<keyword evidence="7 10" id="KW-0418">Kinase</keyword>
<dbReference type="InterPro" id="IPR000595">
    <property type="entry name" value="cNMP-bd_dom"/>
</dbReference>
<dbReference type="UniPathway" id="UPA00109">
    <property type="reaction ID" value="UER00185"/>
</dbReference>
<evidence type="ECO:0000256" key="7">
    <source>
        <dbReference type="ARBA" id="ARBA00022777"/>
    </source>
</evidence>
<evidence type="ECO:0000256" key="11">
    <source>
        <dbReference type="RuleBase" id="RU000696"/>
    </source>
</evidence>
<protein>
    <recommendedName>
        <fullName evidence="4 10">Phosphoglycerate kinase</fullName>
        <ecNumber evidence="4 10">2.7.2.3</ecNumber>
    </recommendedName>
</protein>
<feature type="transmembrane region" description="Helical" evidence="12">
    <location>
        <begin position="867"/>
        <end position="884"/>
    </location>
</feature>
<dbReference type="InterPro" id="IPR014710">
    <property type="entry name" value="RmlC-like_jellyroll"/>
</dbReference>
<evidence type="ECO:0000256" key="3">
    <source>
        <dbReference type="ARBA" id="ARBA00008982"/>
    </source>
</evidence>
<dbReference type="GO" id="GO:0005524">
    <property type="term" value="F:ATP binding"/>
    <property type="evidence" value="ECO:0007669"/>
    <property type="project" value="UniProtKB-KW"/>
</dbReference>
<dbReference type="PANTHER" id="PTHR11406:SF23">
    <property type="entry name" value="PHOSPHOGLYCERATE KINASE 1, CHLOROPLASTIC-RELATED"/>
    <property type="match status" value="1"/>
</dbReference>
<evidence type="ECO:0000313" key="14">
    <source>
        <dbReference type="EMBL" id="EPY20854.1"/>
    </source>
</evidence>
<keyword evidence="5 10" id="KW-0808">Transferase</keyword>
<dbReference type="GO" id="GO:0006094">
    <property type="term" value="P:gluconeogenesis"/>
    <property type="evidence" value="ECO:0007669"/>
    <property type="project" value="TreeGrafter"/>
</dbReference>
<feature type="domain" description="Cyclic nucleotide-binding" evidence="13">
    <location>
        <begin position="551"/>
        <end position="671"/>
    </location>
</feature>
<proteinExistence type="inferred from homology"/>
<dbReference type="EMBL" id="ATMH01002304">
    <property type="protein sequence ID" value="EPY33324.1"/>
    <property type="molecule type" value="Genomic_DNA"/>
</dbReference>
<comment type="cofactor">
    <cofactor evidence="2">
        <name>Mg(2+)</name>
        <dbReference type="ChEBI" id="CHEBI:18420"/>
    </cofactor>
</comment>
<dbReference type="PROSITE" id="PS50042">
    <property type="entry name" value="CNMP_BINDING_3"/>
    <property type="match status" value="1"/>
</dbReference>
<dbReference type="InterPro" id="IPR036043">
    <property type="entry name" value="Phosphoglycerate_kinase_sf"/>
</dbReference>
<comment type="similarity">
    <text evidence="3 10">Belongs to the phosphoglycerate kinase family.</text>
</comment>
<comment type="pathway">
    <text evidence="10">Carbohydrate degradation; glycolysis; pyruvate from D-glyceraldehyde 3-phosphate: step 2/5.</text>
</comment>
<keyword evidence="12" id="KW-0472">Membrane</keyword>
<dbReference type="GO" id="GO:0004618">
    <property type="term" value="F:phosphoglycerate kinase activity"/>
    <property type="evidence" value="ECO:0007669"/>
    <property type="project" value="UniProtKB-EC"/>
</dbReference>
<dbReference type="SUPFAM" id="SSF53748">
    <property type="entry name" value="Phosphoglycerate kinase"/>
    <property type="match status" value="2"/>
</dbReference>
<dbReference type="InterPro" id="IPR018490">
    <property type="entry name" value="cNMP-bd_dom_sf"/>
</dbReference>
<keyword evidence="8" id="KW-0067">ATP-binding</keyword>
<evidence type="ECO:0000256" key="9">
    <source>
        <dbReference type="ARBA" id="ARBA00022842"/>
    </source>
</evidence>
<name>S9TW87_9TRYP</name>
<evidence type="ECO:0000256" key="1">
    <source>
        <dbReference type="ARBA" id="ARBA00000642"/>
    </source>
</evidence>
<dbReference type="EMBL" id="ATMH01006143">
    <property type="protein sequence ID" value="EPY26661.1"/>
    <property type="molecule type" value="Genomic_DNA"/>
</dbReference>
<dbReference type="OrthoDB" id="275353at2759"/>
<keyword evidence="9" id="KW-0460">Magnesium</keyword>
<comment type="catalytic activity">
    <reaction evidence="1 10">
        <text>(2R)-3-phosphoglycerate + ATP = (2R)-3-phospho-glyceroyl phosphate + ADP</text>
        <dbReference type="Rhea" id="RHEA:14801"/>
        <dbReference type="ChEBI" id="CHEBI:30616"/>
        <dbReference type="ChEBI" id="CHEBI:57604"/>
        <dbReference type="ChEBI" id="CHEBI:58272"/>
        <dbReference type="ChEBI" id="CHEBI:456216"/>
        <dbReference type="EC" id="2.7.2.3"/>
    </reaction>
</comment>
<feature type="transmembrane region" description="Helical" evidence="12">
    <location>
        <begin position="793"/>
        <end position="815"/>
    </location>
</feature>
<evidence type="ECO:0000313" key="15">
    <source>
        <dbReference type="EMBL" id="EPY26661.1"/>
    </source>
</evidence>
<keyword evidence="12" id="KW-0812">Transmembrane</keyword>
<sequence length="935" mass="103053">MSSGAYVGSKHTVYDIYPIKNKTVFVLADPQNIDGSANDFRASMSTLSYLLDKKARIVLTASFGPLTGVSINLSNAERETAIAAFQAEDGMGYSSFFSLLPSSVKLEVLRKIPRLAKSEEDHLGLQRGKTSIFAALTQQEKQMAIAQVFPREEFFPCSTFPFVEALQAYFPGTTVHFAPDCLRPGLHKVKEGEILVLENMRFYRNEASPVLEERRAMANVLSADIDIFVNDSFSSAHKVLASSVELPRVLQHGAAGNSMDRDLAFFSKFLVHPGRPLVVVVAGKNIPEKLQLIYNLVSKVDRILVGGLITLPFLAAKGYSTGLSYSLEDEPVISKSAHDAAMHSYYYRHDTKGSVKGSVKSSRKKGNADDDEPIPCSVFAKEILDLCEHFEVDLVLPSDYLVSYERNACASDQNASFVVESTFVPENSYIVDCGSNTVHLFSRCLRDCRTIFWTGPLGATVKGYNKGSIDFATAIGKMDIVSVVGGRTTLLVVREAGMTSRVLHSSSGGASSLEILHGDTLPGVEALSDAVPPADRTTTVSVNELLRRLPLFQGCTSHQMKVTAKKFVRRVHAKGDYIIYRDDRHARMWVVAEGGLVAYNRPEYSSFPARYVGKGQTVGMYEFLTQAPAKETVRAAQVDTVTYQLTSSALNELLNAHPDLAAQLLQNISDPLRLIAAAEYRRQQAVEEITWRAGCRTRTPFLSSFPSRNTLGEDIMQELLSTVCLQKLMMRYTPFVACSIQQDPLEDIALSPGVMGRVTSKLQMYSGLPYVCLLVVLKNVLYHYICSLCQRPLIAAVISAAVSAPLRVLSYGISYNDVSTKMVMDEALISAAISVAPLACYATGLVVQNKLERRSQSRISRAKQVAVMAVVKAVFSFAQFPFIYQRNFLYTQPSVSRFWDQSAFKVYQLKQLCELLLNLGFHNVLSLVAPGSFQG</sequence>
<dbReference type="InterPro" id="IPR015824">
    <property type="entry name" value="Phosphoglycerate_kinase_N"/>
</dbReference>
<evidence type="ECO:0000256" key="6">
    <source>
        <dbReference type="ARBA" id="ARBA00022741"/>
    </source>
</evidence>
<evidence type="ECO:0000256" key="2">
    <source>
        <dbReference type="ARBA" id="ARBA00001946"/>
    </source>
</evidence>
<dbReference type="GO" id="GO:0006096">
    <property type="term" value="P:glycolytic process"/>
    <property type="evidence" value="ECO:0007669"/>
    <property type="project" value="UniProtKB-UniPathway"/>
</dbReference>
<comment type="caution">
    <text evidence="14">The sequence shown here is derived from an EMBL/GenBank/DDBJ whole genome shotgun (WGS) entry which is preliminary data.</text>
</comment>
<dbReference type="InterPro" id="IPR001576">
    <property type="entry name" value="Phosphoglycerate_kinase"/>
</dbReference>
<evidence type="ECO:0000259" key="13">
    <source>
        <dbReference type="PROSITE" id="PS50042"/>
    </source>
</evidence>
<keyword evidence="17" id="KW-1185">Reference proteome</keyword>
<dbReference type="GO" id="GO:0043531">
    <property type="term" value="F:ADP binding"/>
    <property type="evidence" value="ECO:0007669"/>
    <property type="project" value="TreeGrafter"/>
</dbReference>
<dbReference type="GO" id="GO:0005829">
    <property type="term" value="C:cytosol"/>
    <property type="evidence" value="ECO:0007669"/>
    <property type="project" value="TreeGrafter"/>
</dbReference>
<keyword evidence="6" id="KW-0547">Nucleotide-binding</keyword>
<feature type="transmembrane region" description="Helical" evidence="12">
    <location>
        <begin position="827"/>
        <end position="847"/>
    </location>
</feature>
<dbReference type="Proteomes" id="UP000015354">
    <property type="component" value="Unassembled WGS sequence"/>
</dbReference>
<dbReference type="Gene3D" id="3.40.50.1260">
    <property type="entry name" value="Phosphoglycerate kinase, N-terminal domain"/>
    <property type="match status" value="2"/>
</dbReference>
<dbReference type="PANTHER" id="PTHR11406">
    <property type="entry name" value="PHOSPHOGLYCERATE KINASE"/>
    <property type="match status" value="1"/>
</dbReference>
<evidence type="ECO:0000256" key="8">
    <source>
        <dbReference type="ARBA" id="ARBA00022840"/>
    </source>
</evidence>
<accession>S9TW87</accession>
<organism evidence="14 17">
    <name type="scientific">Strigomonas culicis</name>
    <dbReference type="NCBI Taxonomy" id="28005"/>
    <lineage>
        <taxon>Eukaryota</taxon>
        <taxon>Discoba</taxon>
        <taxon>Euglenozoa</taxon>
        <taxon>Kinetoplastea</taxon>
        <taxon>Metakinetoplastina</taxon>
        <taxon>Trypanosomatida</taxon>
        <taxon>Trypanosomatidae</taxon>
        <taxon>Strigomonadinae</taxon>
        <taxon>Strigomonas</taxon>
    </lineage>
</organism>
<dbReference type="CDD" id="cd00038">
    <property type="entry name" value="CAP_ED"/>
    <property type="match status" value="1"/>
</dbReference>
<reference evidence="14" key="2">
    <citation type="submission" date="2013-03" db="EMBL/GenBank/DDBJ databases">
        <authorList>
            <person name="Motta M.C.M."/>
            <person name="Martins A.C.A."/>
            <person name="Preta C.M.C.C."/>
            <person name="Silva R."/>
            <person name="de Souza S.S."/>
            <person name="Klein C.C."/>
            <person name="de Almeida L.G.P."/>
            <person name="Cunha O.L."/>
            <person name="Colabardini A.C."/>
            <person name="Lima B.A."/>
            <person name="Machado C.R."/>
            <person name="Soares C.M.A."/>
            <person name="de Menezes C.B.A."/>
            <person name="Bartolomeu D.C."/>
            <person name="Grisard E.C."/>
            <person name="Fantinatti-Garboggini F."/>
            <person name="Rodrigues-Luiz G.F."/>
            <person name="Wagner G."/>
            <person name="Goldman G.H."/>
            <person name="Fietto J.L.R."/>
            <person name="Ciapina L.P."/>
            <person name="Brocchi M."/>
            <person name="Elias M.C."/>
            <person name="Goldman M.H.S."/>
            <person name="Sagot M.-F."/>
            <person name="Pereira M."/>
            <person name="Stoco P.H."/>
            <person name="Teixeira S.M.R."/>
            <person name="de Mendonca-Neto R.P."/>
            <person name="Maciel T.E.F."/>
            <person name="Mendes T.A.O."/>
            <person name="Urmenyi T.P."/>
            <person name="Teixeira M.M.G."/>
            <person name="de Camargo E.F.P."/>
            <person name="de Sousa W."/>
            <person name="Schenkman S."/>
            <person name="de Vasconcelos A.T.R."/>
        </authorList>
    </citation>
    <scope>NUCLEOTIDE SEQUENCE</scope>
</reference>
<evidence type="ECO:0000313" key="17">
    <source>
        <dbReference type="Proteomes" id="UP000015354"/>
    </source>
</evidence>
<dbReference type="EC" id="2.7.2.3" evidence="4 10"/>
<dbReference type="Gene3D" id="2.60.120.10">
    <property type="entry name" value="Jelly Rolls"/>
    <property type="match status" value="1"/>
</dbReference>
<dbReference type="PRINTS" id="PR00477">
    <property type="entry name" value="PHGLYCKINASE"/>
</dbReference>
<gene>
    <name evidence="16" type="ORF">STCU_02304</name>
    <name evidence="15" type="ORF">STCU_06143</name>
    <name evidence="14" type="ORF">STCU_08802</name>
</gene>
<keyword evidence="12" id="KW-1133">Transmembrane helix</keyword>
<evidence type="ECO:0000256" key="4">
    <source>
        <dbReference type="ARBA" id="ARBA00013061"/>
    </source>
</evidence>
<evidence type="ECO:0000313" key="16">
    <source>
        <dbReference type="EMBL" id="EPY33324.1"/>
    </source>
</evidence>
<dbReference type="EMBL" id="ATMH01008802">
    <property type="protein sequence ID" value="EPY20854.1"/>
    <property type="molecule type" value="Genomic_DNA"/>
</dbReference>
<dbReference type="SUPFAM" id="SSF51206">
    <property type="entry name" value="cAMP-binding domain-like"/>
    <property type="match status" value="1"/>
</dbReference>
<dbReference type="AlphaFoldDB" id="S9TW87"/>